<proteinExistence type="predicted"/>
<protein>
    <submittedName>
        <fullName evidence="6">PIN domain-containing protein</fullName>
    </submittedName>
</protein>
<dbReference type="InterPro" id="IPR002716">
    <property type="entry name" value="PIN_dom"/>
</dbReference>
<evidence type="ECO:0000256" key="1">
    <source>
        <dbReference type="ARBA" id="ARBA00022722"/>
    </source>
</evidence>
<dbReference type="InterPro" id="IPR029060">
    <property type="entry name" value="PIN-like_dom_sf"/>
</dbReference>
<dbReference type="RefSeq" id="WP_201939076.1">
    <property type="nucleotide sequence ID" value="NZ_JAERSG010000005.1"/>
</dbReference>
<dbReference type="Gene3D" id="3.40.50.1010">
    <property type="entry name" value="5'-nuclease"/>
    <property type="match status" value="1"/>
</dbReference>
<evidence type="ECO:0000313" key="6">
    <source>
        <dbReference type="EMBL" id="MBL0749260.1"/>
    </source>
</evidence>
<evidence type="ECO:0000256" key="4">
    <source>
        <dbReference type="ARBA" id="ARBA00022842"/>
    </source>
</evidence>
<comment type="caution">
    <text evidence="6">The sequence shown here is derived from an EMBL/GenBank/DDBJ whole genome shotgun (WGS) entry which is preliminary data.</text>
</comment>
<keyword evidence="4" id="KW-0460">Magnesium</keyword>
<reference evidence="6 7" key="1">
    <citation type="submission" date="2021-01" db="EMBL/GenBank/DDBJ databases">
        <title>Genome seq and assembly of Nocardiodes sp. G10.</title>
        <authorList>
            <person name="Chhetri G."/>
        </authorList>
    </citation>
    <scope>NUCLEOTIDE SEQUENCE [LARGE SCALE GENOMIC DNA]</scope>
    <source>
        <strain evidence="6 7">G10</strain>
    </source>
</reference>
<dbReference type="Proteomes" id="UP000636918">
    <property type="component" value="Unassembled WGS sequence"/>
</dbReference>
<feature type="domain" description="PIN" evidence="5">
    <location>
        <begin position="6"/>
        <end position="117"/>
    </location>
</feature>
<gene>
    <name evidence="6" type="ORF">JI751_16690</name>
</gene>
<keyword evidence="2" id="KW-0479">Metal-binding</keyword>
<keyword evidence="3" id="KW-0378">Hydrolase</keyword>
<dbReference type="EMBL" id="JAERSG010000005">
    <property type="protein sequence ID" value="MBL0749260.1"/>
    <property type="molecule type" value="Genomic_DNA"/>
</dbReference>
<evidence type="ECO:0000313" key="7">
    <source>
        <dbReference type="Proteomes" id="UP000636918"/>
    </source>
</evidence>
<keyword evidence="7" id="KW-1185">Reference proteome</keyword>
<evidence type="ECO:0000259" key="5">
    <source>
        <dbReference type="Pfam" id="PF01850"/>
    </source>
</evidence>
<keyword evidence="1" id="KW-0540">Nuclease</keyword>
<dbReference type="Pfam" id="PF01850">
    <property type="entry name" value="PIN"/>
    <property type="match status" value="1"/>
</dbReference>
<evidence type="ECO:0000256" key="3">
    <source>
        <dbReference type="ARBA" id="ARBA00022801"/>
    </source>
</evidence>
<dbReference type="SUPFAM" id="SSF88723">
    <property type="entry name" value="PIN domain-like"/>
    <property type="match status" value="1"/>
</dbReference>
<accession>A0ABS1LC47</accession>
<name>A0ABS1LC47_9ACTN</name>
<evidence type="ECO:0000256" key="2">
    <source>
        <dbReference type="ARBA" id="ARBA00022723"/>
    </source>
</evidence>
<organism evidence="6 7">
    <name type="scientific">Nocardioides baculatus</name>
    <dbReference type="NCBI Taxonomy" id="2801337"/>
    <lineage>
        <taxon>Bacteria</taxon>
        <taxon>Bacillati</taxon>
        <taxon>Actinomycetota</taxon>
        <taxon>Actinomycetes</taxon>
        <taxon>Propionibacteriales</taxon>
        <taxon>Nocardioidaceae</taxon>
        <taxon>Nocardioides</taxon>
    </lineage>
</organism>
<sequence length="126" mass="13045">MSGGFCLDAGALIALDRGQRAIVGLLAGTLDAGGSLEVPAAVVAQVWRDGARQARLARFLRARGVVMVDLDADAARAIGVMCGHVGVSDVVDGHVALHARRRGLAVLTSDPRDIARLDPSLVIVEV</sequence>